<feature type="transmembrane region" description="Helical" evidence="4">
    <location>
        <begin position="826"/>
        <end position="848"/>
    </location>
</feature>
<dbReference type="PANTHER" id="PTHR11360">
    <property type="entry name" value="MONOCARBOXYLATE TRANSPORTER"/>
    <property type="match status" value="1"/>
</dbReference>
<dbReference type="GO" id="GO:0022857">
    <property type="term" value="F:transmembrane transporter activity"/>
    <property type="evidence" value="ECO:0007669"/>
    <property type="project" value="InterPro"/>
</dbReference>
<feature type="transmembrane region" description="Helical" evidence="4">
    <location>
        <begin position="578"/>
        <end position="601"/>
    </location>
</feature>
<comment type="caution">
    <text evidence="6">The sequence shown here is derived from an EMBL/GenBank/DDBJ whole genome shotgun (WGS) entry which is preliminary data.</text>
</comment>
<dbReference type="Gene3D" id="1.20.1250.20">
    <property type="entry name" value="MFS general substrate transporter like domains"/>
    <property type="match status" value="1"/>
</dbReference>
<dbReference type="GO" id="GO:0005164">
    <property type="term" value="F:tumor necrosis factor receptor binding"/>
    <property type="evidence" value="ECO:0007669"/>
    <property type="project" value="InterPro"/>
</dbReference>
<feature type="transmembrane region" description="Helical" evidence="4">
    <location>
        <begin position="798"/>
        <end position="820"/>
    </location>
</feature>
<dbReference type="SUPFAM" id="SSF103473">
    <property type="entry name" value="MFS general substrate transporter"/>
    <property type="match status" value="1"/>
</dbReference>
<evidence type="ECO:0000313" key="6">
    <source>
        <dbReference type="EMBL" id="CAG2219553.1"/>
    </source>
</evidence>
<feature type="transmembrane region" description="Helical" evidence="4">
    <location>
        <begin position="763"/>
        <end position="786"/>
    </location>
</feature>
<dbReference type="Proteomes" id="UP000683360">
    <property type="component" value="Unassembled WGS sequence"/>
</dbReference>
<evidence type="ECO:0000256" key="2">
    <source>
        <dbReference type="ARBA" id="ARBA00008670"/>
    </source>
</evidence>
<dbReference type="InterPro" id="IPR011701">
    <property type="entry name" value="MFS"/>
</dbReference>
<evidence type="ECO:0000259" key="5">
    <source>
        <dbReference type="PROSITE" id="PS50850"/>
    </source>
</evidence>
<feature type="transmembrane region" description="Helical" evidence="4">
    <location>
        <begin position="519"/>
        <end position="540"/>
    </location>
</feature>
<sequence length="984" mass="109688">MKEIDIKLTPQLSTNDFNEIPESDSKLPQIFLNRSSSNEDDMQQKEEEISSGYNSNLTLDEQQETQDSLLTNNKDFSRSIESGTRISDGDSAISLTIETITEDQNQIPTTQDTLLEQNNGTDNNIKHSLSIQKTWRCLLLSMTFNVLFIVSIIVVCSLFFKTDNTEKSSPPSLCVLESHKTPLCSNSSSAYLQYLVHVMQIRDNQSLHSGAAQTYISFHSNKGDGKKDIIPSALMTSTKSAHRLETRKEVLLFKNNKIIIRKSSTYFVSVQLLFKRESRLNHTIQANVEVKLIKKTRLEFDNITLLTKTLPICNGSQTLQTVRIVETFKLKEDDEISILVSKPDLVYKCPTCNMFVETIKSADPESTNAVKLLCDQVYINDRINSFRHEWQRKRNMRKGEVDGCWGWMIVAAAALNRIVIYGISYSAGVVYVVILEVFNEGSGITSWISSLITAVLFFTFDKYDGIRFDKNPMLVYFLSGPLSGYLIERFGERKVAIAGSLIAGIGMTSSAFVNSVPALLLTYGIISGIGCGIAFMPGSVAVAKYFKKHRNLAMAIASAGGGVGSFAFPPIIEMLNEYYTWRGMFLILGGVTLNICVFGSLMRPLRHEISPEQKSQESGYSSDKSEYSKLQKSNVSKNLKTVPLNGESENFERVGLLDKHFYLKIPSFYILIINNFMYQFGASIILGHLQAYAVFQQGFTKPNAAILYTISGVMVLVFKLLHGVFANMSHVKLFRPIYQYIFFYALGGIATICLIINSRYGVYFYSAVFGMSYAACGGSLIPALIIDISGIETFGVTYGIVLLGLAFGQLTGAPVAGFLYEHQKTYDTAFILAGSMMIASALIMIYPLKTDLNPSKLNKQNKNNIEINIEEIDSINDEVLTVFDPISMSVVKGSRTSLHSGNIDNLNSAGNFYHSSNGLHRINRLSDSLESIEVGPRSSSFSVHRHIARPHSENTQQPSRLLNALRQEGQPHYHPILSPLAIER</sequence>
<feature type="transmembrane region" description="Helical" evidence="4">
    <location>
        <begin position="495"/>
        <end position="513"/>
    </location>
</feature>
<dbReference type="InterPro" id="IPR020846">
    <property type="entry name" value="MFS_dom"/>
</dbReference>
<keyword evidence="4" id="KW-1133">Transmembrane helix</keyword>
<proteinExistence type="inferred from homology"/>
<feature type="transmembrane region" description="Helical" evidence="4">
    <location>
        <begin position="737"/>
        <end position="757"/>
    </location>
</feature>
<dbReference type="InterPro" id="IPR050327">
    <property type="entry name" value="Proton-linked_MCT"/>
</dbReference>
<evidence type="ECO:0000313" key="7">
    <source>
        <dbReference type="Proteomes" id="UP000683360"/>
    </source>
</evidence>
<dbReference type="Pfam" id="PF00229">
    <property type="entry name" value="TNF"/>
    <property type="match status" value="1"/>
</dbReference>
<feature type="transmembrane region" description="Helical" evidence="4">
    <location>
        <begin position="138"/>
        <end position="160"/>
    </location>
</feature>
<dbReference type="Gene3D" id="2.60.120.40">
    <property type="match status" value="1"/>
</dbReference>
<accession>A0A8S3SN86</accession>
<dbReference type="PROSITE" id="PS50850">
    <property type="entry name" value="MFS"/>
    <property type="match status" value="1"/>
</dbReference>
<feature type="transmembrane region" description="Helical" evidence="4">
    <location>
        <begin position="444"/>
        <end position="460"/>
    </location>
</feature>
<feature type="transmembrane region" description="Helical" evidence="4">
    <location>
        <begin position="668"/>
        <end position="693"/>
    </location>
</feature>
<dbReference type="SUPFAM" id="SSF49842">
    <property type="entry name" value="TNF-like"/>
    <property type="match status" value="1"/>
</dbReference>
<dbReference type="CDD" id="cd17352">
    <property type="entry name" value="MFS_MCT_SLC16"/>
    <property type="match status" value="1"/>
</dbReference>
<evidence type="ECO:0000256" key="1">
    <source>
        <dbReference type="ARBA" id="ARBA00004141"/>
    </source>
</evidence>
<dbReference type="OrthoDB" id="10060767at2759"/>
<dbReference type="EMBL" id="CAJPWZ010001632">
    <property type="protein sequence ID" value="CAG2219553.1"/>
    <property type="molecule type" value="Genomic_DNA"/>
</dbReference>
<evidence type="ECO:0000256" key="3">
    <source>
        <dbReference type="SAM" id="MobiDB-lite"/>
    </source>
</evidence>
<feature type="domain" description="Major facilitator superfamily (MFS) profile" evidence="5">
    <location>
        <begin position="412"/>
        <end position="852"/>
    </location>
</feature>
<feature type="transmembrane region" description="Helical" evidence="4">
    <location>
        <begin position="552"/>
        <end position="572"/>
    </location>
</feature>
<dbReference type="Pfam" id="PF07690">
    <property type="entry name" value="MFS_1"/>
    <property type="match status" value="1"/>
</dbReference>
<organism evidence="6 7">
    <name type="scientific">Mytilus edulis</name>
    <name type="common">Blue mussel</name>
    <dbReference type="NCBI Taxonomy" id="6550"/>
    <lineage>
        <taxon>Eukaryota</taxon>
        <taxon>Metazoa</taxon>
        <taxon>Spiralia</taxon>
        <taxon>Lophotrochozoa</taxon>
        <taxon>Mollusca</taxon>
        <taxon>Bivalvia</taxon>
        <taxon>Autobranchia</taxon>
        <taxon>Pteriomorphia</taxon>
        <taxon>Mytilida</taxon>
        <taxon>Mytiloidea</taxon>
        <taxon>Mytilidae</taxon>
        <taxon>Mytilinae</taxon>
        <taxon>Mytilus</taxon>
    </lineage>
</organism>
<feature type="region of interest" description="Disordered" evidence="3">
    <location>
        <begin position="1"/>
        <end position="56"/>
    </location>
</feature>
<keyword evidence="4" id="KW-0472">Membrane</keyword>
<comment type="similarity">
    <text evidence="2">Belongs to the tumor necrosis factor family.</text>
</comment>
<feature type="transmembrane region" description="Helical" evidence="4">
    <location>
        <begin position="705"/>
        <end position="725"/>
    </location>
</feature>
<reference evidence="6" key="1">
    <citation type="submission" date="2021-03" db="EMBL/GenBank/DDBJ databases">
        <authorList>
            <person name="Bekaert M."/>
        </authorList>
    </citation>
    <scope>NUCLEOTIDE SEQUENCE</scope>
</reference>
<gene>
    <name evidence="6" type="ORF">MEDL_33083</name>
</gene>
<keyword evidence="4" id="KW-0812">Transmembrane</keyword>
<evidence type="ECO:0000256" key="4">
    <source>
        <dbReference type="SAM" id="Phobius"/>
    </source>
</evidence>
<dbReference type="InterPro" id="IPR036259">
    <property type="entry name" value="MFS_trans_sf"/>
</dbReference>
<keyword evidence="7" id="KW-1185">Reference proteome</keyword>
<name>A0A8S3SN86_MYTED</name>
<dbReference type="AlphaFoldDB" id="A0A8S3SN86"/>
<dbReference type="InterPro" id="IPR006052">
    <property type="entry name" value="TNF_dom"/>
</dbReference>
<dbReference type="GO" id="GO:0016020">
    <property type="term" value="C:membrane"/>
    <property type="evidence" value="ECO:0007669"/>
    <property type="project" value="UniProtKB-SubCell"/>
</dbReference>
<dbReference type="InterPro" id="IPR008983">
    <property type="entry name" value="Tumour_necrosis_fac-like_dom"/>
</dbReference>
<comment type="subcellular location">
    <subcellularLocation>
        <location evidence="1">Membrane</location>
        <topology evidence="1">Multi-pass membrane protein</topology>
    </subcellularLocation>
</comment>
<dbReference type="GO" id="GO:0006955">
    <property type="term" value="P:immune response"/>
    <property type="evidence" value="ECO:0007669"/>
    <property type="project" value="InterPro"/>
</dbReference>
<dbReference type="PANTHER" id="PTHR11360:SF284">
    <property type="entry name" value="EG:103B4.3 PROTEIN-RELATED"/>
    <property type="match status" value="1"/>
</dbReference>
<protein>
    <submittedName>
        <fullName evidence="6">SLC16A12</fullName>
    </submittedName>
</protein>